<name>A0A9W6YMI7_9STRA</name>
<dbReference type="Pfam" id="PF00005">
    <property type="entry name" value="ABC_tran"/>
    <property type="match status" value="1"/>
</dbReference>
<dbReference type="SUPFAM" id="SSF90123">
    <property type="entry name" value="ABC transporter transmembrane region"/>
    <property type="match status" value="1"/>
</dbReference>
<dbReference type="Gene3D" id="1.20.1560.10">
    <property type="entry name" value="ABC transporter type 1, transmembrane domain"/>
    <property type="match status" value="1"/>
</dbReference>
<evidence type="ECO:0000256" key="7">
    <source>
        <dbReference type="ARBA" id="ARBA00023136"/>
    </source>
</evidence>
<dbReference type="CDD" id="cd18578">
    <property type="entry name" value="ABC_6TM_Pgp_ABCB1_D2_like"/>
    <property type="match status" value="1"/>
</dbReference>
<dbReference type="PANTHER" id="PTHR43394:SF1">
    <property type="entry name" value="ATP-BINDING CASSETTE SUB-FAMILY B MEMBER 10, MITOCHONDRIAL"/>
    <property type="match status" value="1"/>
</dbReference>
<evidence type="ECO:0000313" key="11">
    <source>
        <dbReference type="EMBL" id="GMF89086.1"/>
    </source>
</evidence>
<dbReference type="Proteomes" id="UP001165121">
    <property type="component" value="Unassembled WGS sequence"/>
</dbReference>
<dbReference type="GO" id="GO:0005743">
    <property type="term" value="C:mitochondrial inner membrane"/>
    <property type="evidence" value="ECO:0007669"/>
    <property type="project" value="TreeGrafter"/>
</dbReference>
<dbReference type="InterPro" id="IPR017871">
    <property type="entry name" value="ABC_transporter-like_CS"/>
</dbReference>
<keyword evidence="12" id="KW-1185">Reference proteome</keyword>
<dbReference type="InterPro" id="IPR011527">
    <property type="entry name" value="ABC1_TM_dom"/>
</dbReference>
<evidence type="ECO:0000256" key="8">
    <source>
        <dbReference type="SAM" id="Phobius"/>
    </source>
</evidence>
<dbReference type="Gene3D" id="3.40.50.300">
    <property type="entry name" value="P-loop containing nucleotide triphosphate hydrolases"/>
    <property type="match status" value="1"/>
</dbReference>
<evidence type="ECO:0000313" key="12">
    <source>
        <dbReference type="Proteomes" id="UP001165121"/>
    </source>
</evidence>
<dbReference type="SUPFAM" id="SSF52540">
    <property type="entry name" value="P-loop containing nucleoside triphosphate hydrolases"/>
    <property type="match status" value="1"/>
</dbReference>
<dbReference type="InterPro" id="IPR003439">
    <property type="entry name" value="ABC_transporter-like_ATP-bd"/>
</dbReference>
<dbReference type="AlphaFoldDB" id="A0A9W6YMI7"/>
<proteinExistence type="predicted"/>
<dbReference type="FunFam" id="3.40.50.300:FF:000604">
    <property type="entry name" value="ABC transporter B family member 28"/>
    <property type="match status" value="1"/>
</dbReference>
<protein>
    <submittedName>
        <fullName evidence="11">Unnamed protein product</fullName>
    </submittedName>
</protein>
<evidence type="ECO:0000256" key="3">
    <source>
        <dbReference type="ARBA" id="ARBA00022692"/>
    </source>
</evidence>
<dbReference type="PROSITE" id="PS50929">
    <property type="entry name" value="ABC_TM1F"/>
    <property type="match status" value="1"/>
</dbReference>
<dbReference type="InterPro" id="IPR036640">
    <property type="entry name" value="ABC1_TM_sf"/>
</dbReference>
<dbReference type="PROSITE" id="PS50893">
    <property type="entry name" value="ABC_TRANSPORTER_2"/>
    <property type="match status" value="1"/>
</dbReference>
<keyword evidence="5" id="KW-0067">ATP-binding</keyword>
<dbReference type="InterPro" id="IPR027417">
    <property type="entry name" value="P-loop_NTPase"/>
</dbReference>
<organism evidence="11 12">
    <name type="scientific">Phytophthora fragariaefolia</name>
    <dbReference type="NCBI Taxonomy" id="1490495"/>
    <lineage>
        <taxon>Eukaryota</taxon>
        <taxon>Sar</taxon>
        <taxon>Stramenopiles</taxon>
        <taxon>Oomycota</taxon>
        <taxon>Peronosporomycetes</taxon>
        <taxon>Peronosporales</taxon>
        <taxon>Peronosporaceae</taxon>
        <taxon>Phytophthora</taxon>
    </lineage>
</organism>
<keyword evidence="6 8" id="KW-1133">Transmembrane helix</keyword>
<evidence type="ECO:0000256" key="2">
    <source>
        <dbReference type="ARBA" id="ARBA00022448"/>
    </source>
</evidence>
<sequence>MCRSSTTITSPLSPDKRGSILLDGRDIKTLNVKWLRSQIGLVSQEPVLFATTIFENIAAGGDGITREQVTEAAKLANAHTFIMSLPEQYDTLVGEKGVSLSGGQKQRVAIARAIVREPKILVLDEATSALDAESERVVQAALNDLMDKTHMTTLVIAHRLSTVRRADKIVVVDGGHVVEEGAHDELVVIEDGIYRKLYTIQEEKAQSEAKTAASAYSGETLEGIHAVPSRQQSQSAFDNEADIKTVDSETQNHTDSTKFSLFDAVALSHPERKAFVSGIVASAIMGCALPISAVLISELVVTMTTKYSQYQNSHDQSSLNDLKHDVMVYGLCYIGGAMVVFASAFVQNYAFKYMAEKLTSRLRDIHFSALCRQNIDFFDEKKNAAGALTADLSTNATKVALISGDSQGRVVQVVFTFVAALVISFSLGSWLLTLVMLAVFPFLIMGQAARGKHMKTAGGLSDELSEVGAHASEALSNIRTVASLSLENSLSAKFSELLQEPLTRGRREAHINGFALGFGSFVLFAAYALAFWYGGKLVDDGDITFKELMRTLMAIMMASQGIGMASTFIADSDHALKAGKAIISLRDREPPIDSFDKSGLRPAHIEGKIEFKNVSFRRQEHLRLTH</sequence>
<keyword evidence="2" id="KW-0813">Transport</keyword>
<feature type="transmembrane region" description="Helical" evidence="8">
    <location>
        <begin position="552"/>
        <end position="570"/>
    </location>
</feature>
<dbReference type="OrthoDB" id="6500128at2759"/>
<evidence type="ECO:0000256" key="1">
    <source>
        <dbReference type="ARBA" id="ARBA00004141"/>
    </source>
</evidence>
<dbReference type="GO" id="GO:0015421">
    <property type="term" value="F:ABC-type oligopeptide transporter activity"/>
    <property type="evidence" value="ECO:0007669"/>
    <property type="project" value="TreeGrafter"/>
</dbReference>
<feature type="domain" description="ABC transmembrane type-1" evidence="10">
    <location>
        <begin position="278"/>
        <end position="571"/>
    </location>
</feature>
<gene>
    <name evidence="11" type="ORF">Pfra01_002896000</name>
</gene>
<keyword evidence="4" id="KW-0547">Nucleotide-binding</keyword>
<feature type="domain" description="ABC transporter" evidence="9">
    <location>
        <begin position="2"/>
        <end position="199"/>
    </location>
</feature>
<evidence type="ECO:0000259" key="9">
    <source>
        <dbReference type="PROSITE" id="PS50893"/>
    </source>
</evidence>
<feature type="transmembrane region" description="Helical" evidence="8">
    <location>
        <begin position="326"/>
        <end position="346"/>
    </location>
</feature>
<dbReference type="PANTHER" id="PTHR43394">
    <property type="entry name" value="ATP-DEPENDENT PERMEASE MDL1, MITOCHONDRIAL"/>
    <property type="match status" value="1"/>
</dbReference>
<evidence type="ECO:0000259" key="10">
    <source>
        <dbReference type="PROSITE" id="PS50929"/>
    </source>
</evidence>
<feature type="transmembrane region" description="Helical" evidence="8">
    <location>
        <begin position="413"/>
        <end position="445"/>
    </location>
</feature>
<evidence type="ECO:0000256" key="5">
    <source>
        <dbReference type="ARBA" id="ARBA00022840"/>
    </source>
</evidence>
<reference evidence="11" key="1">
    <citation type="submission" date="2023-04" db="EMBL/GenBank/DDBJ databases">
        <title>Phytophthora fragariaefolia NBRC 109709.</title>
        <authorList>
            <person name="Ichikawa N."/>
            <person name="Sato H."/>
            <person name="Tonouchi N."/>
        </authorList>
    </citation>
    <scope>NUCLEOTIDE SEQUENCE</scope>
    <source>
        <strain evidence="11">NBRC 109709</strain>
    </source>
</reference>
<dbReference type="PROSITE" id="PS00211">
    <property type="entry name" value="ABC_TRANSPORTER_1"/>
    <property type="match status" value="1"/>
</dbReference>
<evidence type="ECO:0000256" key="6">
    <source>
        <dbReference type="ARBA" id="ARBA00022989"/>
    </source>
</evidence>
<comment type="caution">
    <text evidence="11">The sequence shown here is derived from an EMBL/GenBank/DDBJ whole genome shotgun (WGS) entry which is preliminary data.</text>
</comment>
<keyword evidence="7 8" id="KW-0472">Membrane</keyword>
<keyword evidence="3 8" id="KW-0812">Transmembrane</keyword>
<dbReference type="Pfam" id="PF00664">
    <property type="entry name" value="ABC_membrane"/>
    <property type="match status" value="1"/>
</dbReference>
<dbReference type="InterPro" id="IPR039421">
    <property type="entry name" value="Type_1_exporter"/>
</dbReference>
<feature type="transmembrane region" description="Helical" evidence="8">
    <location>
        <begin position="279"/>
        <end position="305"/>
    </location>
</feature>
<dbReference type="GO" id="GO:0090374">
    <property type="term" value="P:oligopeptide export from mitochondrion"/>
    <property type="evidence" value="ECO:0007669"/>
    <property type="project" value="TreeGrafter"/>
</dbReference>
<dbReference type="EMBL" id="BSXT01013666">
    <property type="protein sequence ID" value="GMF89086.1"/>
    <property type="molecule type" value="Genomic_DNA"/>
</dbReference>
<accession>A0A9W6YMI7</accession>
<dbReference type="GO" id="GO:0016887">
    <property type="term" value="F:ATP hydrolysis activity"/>
    <property type="evidence" value="ECO:0007669"/>
    <property type="project" value="InterPro"/>
</dbReference>
<evidence type="ECO:0000256" key="4">
    <source>
        <dbReference type="ARBA" id="ARBA00022741"/>
    </source>
</evidence>
<feature type="transmembrane region" description="Helical" evidence="8">
    <location>
        <begin position="511"/>
        <end position="532"/>
    </location>
</feature>
<dbReference type="GO" id="GO:0005524">
    <property type="term" value="F:ATP binding"/>
    <property type="evidence" value="ECO:0007669"/>
    <property type="project" value="UniProtKB-KW"/>
</dbReference>
<comment type="subcellular location">
    <subcellularLocation>
        <location evidence="1">Membrane</location>
        <topology evidence="1">Multi-pass membrane protein</topology>
    </subcellularLocation>
</comment>